<dbReference type="SMART" id="SM00408">
    <property type="entry name" value="IGc2"/>
    <property type="match status" value="2"/>
</dbReference>
<evidence type="ECO:0000259" key="3">
    <source>
        <dbReference type="PROSITE" id="PS50835"/>
    </source>
</evidence>
<dbReference type="CDD" id="cd00096">
    <property type="entry name" value="Ig"/>
    <property type="match status" value="2"/>
</dbReference>
<dbReference type="AlphaFoldDB" id="A0AAQ4QNT9"/>
<dbReference type="SUPFAM" id="SSF48726">
    <property type="entry name" value="Immunoglobulin"/>
    <property type="match status" value="2"/>
</dbReference>
<keyword evidence="2" id="KW-0472">Membrane</keyword>
<feature type="domain" description="Ig-like" evidence="3">
    <location>
        <begin position="81"/>
        <end position="160"/>
    </location>
</feature>
<dbReference type="GeneTree" id="ENSGT01010000222294"/>
<organism evidence="4 5">
    <name type="scientific">Gasterosteus aculeatus aculeatus</name>
    <name type="common">three-spined stickleback</name>
    <dbReference type="NCBI Taxonomy" id="481459"/>
    <lineage>
        <taxon>Eukaryota</taxon>
        <taxon>Metazoa</taxon>
        <taxon>Chordata</taxon>
        <taxon>Craniata</taxon>
        <taxon>Vertebrata</taxon>
        <taxon>Euteleostomi</taxon>
        <taxon>Actinopterygii</taxon>
        <taxon>Neopterygii</taxon>
        <taxon>Teleostei</taxon>
        <taxon>Neoteleostei</taxon>
        <taxon>Acanthomorphata</taxon>
        <taxon>Eupercaria</taxon>
        <taxon>Perciformes</taxon>
        <taxon>Cottioidei</taxon>
        <taxon>Gasterosteales</taxon>
        <taxon>Gasterosteidae</taxon>
        <taxon>Gasterosteus</taxon>
    </lineage>
</organism>
<dbReference type="InterPro" id="IPR003599">
    <property type="entry name" value="Ig_sub"/>
</dbReference>
<keyword evidence="2" id="KW-1133">Transmembrane helix</keyword>
<evidence type="ECO:0000313" key="4">
    <source>
        <dbReference type="Ensembl" id="ENSGACP00000052630.1"/>
    </source>
</evidence>
<keyword evidence="2" id="KW-0812">Transmembrane</keyword>
<proteinExistence type="predicted"/>
<name>A0AAQ4QNT9_GASAC</name>
<protein>
    <recommendedName>
        <fullName evidence="3">Ig-like domain-containing protein</fullName>
    </recommendedName>
</protein>
<dbReference type="InterPro" id="IPR013783">
    <property type="entry name" value="Ig-like_fold"/>
</dbReference>
<dbReference type="PANTHER" id="PTHR46013">
    <property type="entry name" value="VASCULAR CELL ADHESION MOLECULE 1"/>
    <property type="match status" value="1"/>
</dbReference>
<dbReference type="InterPro" id="IPR036179">
    <property type="entry name" value="Ig-like_dom_sf"/>
</dbReference>
<dbReference type="Ensembl" id="ENSGACT00000066216.1">
    <property type="protein sequence ID" value="ENSGACP00000052630.1"/>
    <property type="gene ID" value="ENSGACG00000035033.1"/>
</dbReference>
<feature type="transmembrane region" description="Helical" evidence="2">
    <location>
        <begin position="174"/>
        <end position="195"/>
    </location>
</feature>
<dbReference type="Gene3D" id="2.60.40.10">
    <property type="entry name" value="Immunoglobulins"/>
    <property type="match status" value="2"/>
</dbReference>
<dbReference type="SMART" id="SM00409">
    <property type="entry name" value="IG"/>
    <property type="match status" value="2"/>
</dbReference>
<dbReference type="PANTHER" id="PTHR46013:SF4">
    <property type="entry name" value="B-CELL RECEPTOR CD22-RELATED"/>
    <property type="match status" value="1"/>
</dbReference>
<sequence length="268" mass="29626">MLEGDSVTLTCSTDANPAASYTWYKEDGTSDPHLLSKEPQLVFSSIQSSDSGRYSCTAENQLGRKTSDFISIDVKYGPQRPSVSVSPSAEMLEGDSMNLTCSTDANPAANYTWYKEHEDSPRASGQIFTITDFTAEHSGNYYCEAQNEMGRSNSTFRLITSSGKGASPWPVTTAVFASTSAIFLVIIMILSVLLIRRKKSPPSSRPAERPENNAQIPPAEPCYATVSFSRNQEDLLLYSNVSPARPPRRKEEVEEVLYSRVNFVRTEM</sequence>
<evidence type="ECO:0000256" key="2">
    <source>
        <dbReference type="SAM" id="Phobius"/>
    </source>
</evidence>
<dbReference type="InterPro" id="IPR003598">
    <property type="entry name" value="Ig_sub2"/>
</dbReference>
<dbReference type="PROSITE" id="PS50835">
    <property type="entry name" value="IG_LIKE"/>
    <property type="match status" value="2"/>
</dbReference>
<accession>A0AAQ4QNT9</accession>
<reference evidence="4" key="3">
    <citation type="submission" date="2025-09" db="UniProtKB">
        <authorList>
            <consortium name="Ensembl"/>
        </authorList>
    </citation>
    <scope>IDENTIFICATION</scope>
</reference>
<keyword evidence="5" id="KW-1185">Reference proteome</keyword>
<reference evidence="4 5" key="1">
    <citation type="journal article" date="2021" name="G3 (Bethesda)">
        <title>Improved contiguity of the threespine stickleback genome using long-read sequencing.</title>
        <authorList>
            <person name="Nath S."/>
            <person name="Shaw D.E."/>
            <person name="White M.A."/>
        </authorList>
    </citation>
    <scope>NUCLEOTIDE SEQUENCE [LARGE SCALE GENOMIC DNA]</scope>
    <source>
        <strain evidence="4 5">Lake Benthic</strain>
    </source>
</reference>
<dbReference type="InterPro" id="IPR007110">
    <property type="entry name" value="Ig-like_dom"/>
</dbReference>
<evidence type="ECO:0000313" key="5">
    <source>
        <dbReference type="Proteomes" id="UP000007635"/>
    </source>
</evidence>
<evidence type="ECO:0000256" key="1">
    <source>
        <dbReference type="SAM" id="MobiDB-lite"/>
    </source>
</evidence>
<dbReference type="Pfam" id="PF13895">
    <property type="entry name" value="Ig_2"/>
    <property type="match status" value="1"/>
</dbReference>
<feature type="domain" description="Ig-like" evidence="3">
    <location>
        <begin position="1"/>
        <end position="71"/>
    </location>
</feature>
<feature type="region of interest" description="Disordered" evidence="1">
    <location>
        <begin position="200"/>
        <end position="219"/>
    </location>
</feature>
<dbReference type="Pfam" id="PF13927">
    <property type="entry name" value="Ig_3"/>
    <property type="match status" value="1"/>
</dbReference>
<reference evidence="4" key="2">
    <citation type="submission" date="2025-08" db="UniProtKB">
        <authorList>
            <consortium name="Ensembl"/>
        </authorList>
    </citation>
    <scope>IDENTIFICATION</scope>
</reference>
<dbReference type="Proteomes" id="UP000007635">
    <property type="component" value="Chromosome IX"/>
</dbReference>